<evidence type="ECO:0000313" key="3">
    <source>
        <dbReference type="Proteomes" id="UP001299876"/>
    </source>
</evidence>
<gene>
    <name evidence="2" type="ORF">L9059_02010</name>
</gene>
<feature type="chain" id="PRO_5045445728" evidence="1">
    <location>
        <begin position="28"/>
        <end position="98"/>
    </location>
</feature>
<sequence>MKRLTAKQAFITLALAAIATTSTGAFAAQAARDRGPAPSGAAFAACEDRRLGDRVSVKTASGKMLKGTCKTYRGELYAKTHIRQKKEKSLWRKFTSWF</sequence>
<dbReference type="Proteomes" id="UP001299876">
    <property type="component" value="Unassembled WGS sequence"/>
</dbReference>
<accession>A0ABT0ETD0</accession>
<keyword evidence="1" id="KW-0732">Signal</keyword>
<dbReference type="RefSeq" id="WP_247286673.1">
    <property type="nucleotide sequence ID" value="NZ_JAKNRW010000001.1"/>
</dbReference>
<feature type="signal peptide" evidence="1">
    <location>
        <begin position="1"/>
        <end position="27"/>
    </location>
</feature>
<reference evidence="2 3" key="1">
    <citation type="submission" date="2022-02" db="EMBL/GenBank/DDBJ databases">
        <title>Comparative genomics of the first Antarctic Pseudomonas spp. capable of biotransforming 2,4,6-Trinitrotoluene.</title>
        <authorList>
            <person name="Cabrera M.A."/>
            <person name="Marquez S.L."/>
            <person name="Perez-Donoso J.M."/>
        </authorList>
    </citation>
    <scope>NUCLEOTIDE SEQUENCE [LARGE SCALE GENOMIC DNA]</scope>
    <source>
        <strain evidence="2 3">TNT19</strain>
    </source>
</reference>
<organism evidence="2 3">
    <name type="scientific">Pseudomonas violetae</name>
    <dbReference type="NCBI Taxonomy" id="2915813"/>
    <lineage>
        <taxon>Bacteria</taxon>
        <taxon>Pseudomonadati</taxon>
        <taxon>Pseudomonadota</taxon>
        <taxon>Gammaproteobacteria</taxon>
        <taxon>Pseudomonadales</taxon>
        <taxon>Pseudomonadaceae</taxon>
        <taxon>Pseudomonas</taxon>
    </lineage>
</organism>
<evidence type="ECO:0000313" key="2">
    <source>
        <dbReference type="EMBL" id="MCK1788980.1"/>
    </source>
</evidence>
<dbReference type="EMBL" id="JAKNRW010000001">
    <property type="protein sequence ID" value="MCK1788980.1"/>
    <property type="molecule type" value="Genomic_DNA"/>
</dbReference>
<evidence type="ECO:0000256" key="1">
    <source>
        <dbReference type="SAM" id="SignalP"/>
    </source>
</evidence>
<comment type="caution">
    <text evidence="2">The sequence shown here is derived from an EMBL/GenBank/DDBJ whole genome shotgun (WGS) entry which is preliminary data.</text>
</comment>
<proteinExistence type="predicted"/>
<keyword evidence="3" id="KW-1185">Reference proteome</keyword>
<protein>
    <submittedName>
        <fullName evidence="2">Uncharacterized protein</fullName>
    </submittedName>
</protein>
<name>A0ABT0ETD0_9PSED</name>